<dbReference type="PRINTS" id="PR00092">
    <property type="entry name" value="TYROSINASE"/>
</dbReference>
<feature type="domain" description="Tyrosinase copper-binding" evidence="4">
    <location>
        <begin position="106"/>
        <end position="123"/>
    </location>
</feature>
<keyword evidence="1" id="KW-0479">Metal-binding</keyword>
<comment type="caution">
    <text evidence="5">The sequence shown here is derived from an EMBL/GenBank/DDBJ whole genome shotgun (WGS) entry which is preliminary data.</text>
</comment>
<dbReference type="InterPro" id="IPR002227">
    <property type="entry name" value="Tyrosinase_Cu-bd"/>
</dbReference>
<proteinExistence type="predicted"/>
<dbReference type="InterPro" id="IPR008922">
    <property type="entry name" value="Di-copper_centre_dom_sf"/>
</dbReference>
<evidence type="ECO:0000256" key="2">
    <source>
        <dbReference type="ARBA" id="ARBA00023008"/>
    </source>
</evidence>
<evidence type="ECO:0000256" key="1">
    <source>
        <dbReference type="ARBA" id="ARBA00022723"/>
    </source>
</evidence>
<dbReference type="Proteomes" id="UP001215151">
    <property type="component" value="Unassembled WGS sequence"/>
</dbReference>
<reference evidence="5" key="1">
    <citation type="submission" date="2022-11" db="EMBL/GenBank/DDBJ databases">
        <title>Genome Sequence of Cubamyces cubensis.</title>
        <authorList>
            <person name="Buettner E."/>
        </authorList>
    </citation>
    <scope>NUCLEOTIDE SEQUENCE</scope>
    <source>
        <strain evidence="5">MPL-01</strain>
    </source>
</reference>
<evidence type="ECO:0000256" key="3">
    <source>
        <dbReference type="SAM" id="SignalP"/>
    </source>
</evidence>
<dbReference type="AlphaFoldDB" id="A0AAD7XDB7"/>
<keyword evidence="3" id="KW-0732">Signal</keyword>
<evidence type="ECO:0000313" key="5">
    <source>
        <dbReference type="EMBL" id="KAJ8496454.1"/>
    </source>
</evidence>
<dbReference type="PROSITE" id="PS00497">
    <property type="entry name" value="TYROSINASE_1"/>
    <property type="match status" value="1"/>
</dbReference>
<keyword evidence="6" id="KW-1185">Reference proteome</keyword>
<dbReference type="EMBL" id="JAPEVG010000014">
    <property type="protein sequence ID" value="KAJ8496454.1"/>
    <property type="molecule type" value="Genomic_DNA"/>
</dbReference>
<gene>
    <name evidence="5" type="ORF">ONZ51_g1082</name>
</gene>
<keyword evidence="2" id="KW-0186">Copper</keyword>
<protein>
    <recommendedName>
        <fullName evidence="4">Tyrosinase copper-binding domain-containing protein</fullName>
    </recommendedName>
</protein>
<sequence>MFNSNNLCKLLFPAFFVLGLCAAKSQATPCTNPSVRREWRKLSLPERAEWIAAINTTLQCLANLPHTDALTPSVDPSISNIPPVNTSGSYWDDIVYIHMDLNTKIHNTGLFFPFHRFYVNAVESAMKEFCGYTGAFPYWDWSIDAHDVENSPLFREASPINGLGGWGDPSKDFQVQDGGFRHLEVAYPIPHIIRRNFTLQPFLPFADVPMFTNLTQYANESFTPEKVREMVNWTPGDFVGFQFSMEQPQGPHASVHFILGGDLAGQCPAGSPPGCFPQPTFSANEPLFFFHHAMVDKVWFDWQKKNPANFWAYTGGSVQNLTSLQALSDYPNGMPPELTLDSVIPADGMFPEVTIRDVMNTTGGYLCYIYE</sequence>
<feature type="signal peptide" evidence="3">
    <location>
        <begin position="1"/>
        <end position="27"/>
    </location>
</feature>
<dbReference type="PANTHER" id="PTHR11474:SF126">
    <property type="entry name" value="TYROSINASE-LIKE PROTEIN TYR-1-RELATED"/>
    <property type="match status" value="1"/>
</dbReference>
<accession>A0AAD7XDB7</accession>
<dbReference type="InterPro" id="IPR050316">
    <property type="entry name" value="Tyrosinase/Hemocyanin"/>
</dbReference>
<dbReference type="GO" id="GO:0046872">
    <property type="term" value="F:metal ion binding"/>
    <property type="evidence" value="ECO:0007669"/>
    <property type="project" value="UniProtKB-KW"/>
</dbReference>
<feature type="chain" id="PRO_5042198393" description="Tyrosinase copper-binding domain-containing protein" evidence="3">
    <location>
        <begin position="28"/>
        <end position="371"/>
    </location>
</feature>
<evidence type="ECO:0000259" key="4">
    <source>
        <dbReference type="PROSITE" id="PS00497"/>
    </source>
</evidence>
<dbReference type="GO" id="GO:0016491">
    <property type="term" value="F:oxidoreductase activity"/>
    <property type="evidence" value="ECO:0007669"/>
    <property type="project" value="InterPro"/>
</dbReference>
<dbReference type="Gene3D" id="1.10.1280.10">
    <property type="entry name" value="Di-copper center containing domain from catechol oxidase"/>
    <property type="match status" value="1"/>
</dbReference>
<dbReference type="PANTHER" id="PTHR11474">
    <property type="entry name" value="TYROSINASE FAMILY MEMBER"/>
    <property type="match status" value="1"/>
</dbReference>
<dbReference type="Pfam" id="PF00264">
    <property type="entry name" value="Tyrosinase"/>
    <property type="match status" value="1"/>
</dbReference>
<name>A0AAD7XDB7_9APHY</name>
<dbReference type="SUPFAM" id="SSF48056">
    <property type="entry name" value="Di-copper centre-containing domain"/>
    <property type="match status" value="1"/>
</dbReference>
<evidence type="ECO:0000313" key="6">
    <source>
        <dbReference type="Proteomes" id="UP001215151"/>
    </source>
</evidence>
<organism evidence="5 6">
    <name type="scientific">Trametes cubensis</name>
    <dbReference type="NCBI Taxonomy" id="1111947"/>
    <lineage>
        <taxon>Eukaryota</taxon>
        <taxon>Fungi</taxon>
        <taxon>Dikarya</taxon>
        <taxon>Basidiomycota</taxon>
        <taxon>Agaricomycotina</taxon>
        <taxon>Agaricomycetes</taxon>
        <taxon>Polyporales</taxon>
        <taxon>Polyporaceae</taxon>
        <taxon>Trametes</taxon>
    </lineage>
</organism>